<feature type="compositionally biased region" description="Pro residues" evidence="1">
    <location>
        <begin position="78"/>
        <end position="92"/>
    </location>
</feature>
<dbReference type="SUPFAM" id="SSF55008">
    <property type="entry name" value="HMA, heavy metal-associated domain"/>
    <property type="match status" value="1"/>
</dbReference>
<dbReference type="HOGENOM" id="CLU_165103_0_0_1"/>
<sequence length="115" mass="12919">MEEKKVTTMELKVDLQCRRCYNKVKKLLSKFPQIRDQRFDEKANTVTITVVCCCPEKFRDKLCRKGGGSIKGIKIIKPSPPPPRPSPPSPPKPAKKAGAQGEKRMVVSNAIVRKD</sequence>
<dbReference type="InterPro" id="IPR036163">
    <property type="entry name" value="HMA_dom_sf"/>
</dbReference>
<dbReference type="PANTHER" id="PTHR47005">
    <property type="entry name" value="HEAVY METAL TRANSPORT/DETOXIFICATION SUPERFAMILY PROTEIN"/>
    <property type="match status" value="1"/>
</dbReference>
<accession>A0A061GHC3</accession>
<dbReference type="Proteomes" id="UP000026915">
    <property type="component" value="Chromosome 6"/>
</dbReference>
<reference evidence="2 3" key="1">
    <citation type="journal article" date="2013" name="Genome Biol.">
        <title>The genome sequence of the most widely cultivated cacao type and its use to identify candidate genes regulating pod color.</title>
        <authorList>
            <person name="Motamayor J.C."/>
            <person name="Mockaitis K."/>
            <person name="Schmutz J."/>
            <person name="Haiminen N."/>
            <person name="Iii D.L."/>
            <person name="Cornejo O."/>
            <person name="Findley S.D."/>
            <person name="Zheng P."/>
            <person name="Utro F."/>
            <person name="Royaert S."/>
            <person name="Saski C."/>
            <person name="Jenkins J."/>
            <person name="Podicheti R."/>
            <person name="Zhao M."/>
            <person name="Scheffler B.E."/>
            <person name="Stack J.C."/>
            <person name="Feltus F.A."/>
            <person name="Mustiga G.M."/>
            <person name="Amores F."/>
            <person name="Phillips W."/>
            <person name="Marelli J.P."/>
            <person name="May G.D."/>
            <person name="Shapiro H."/>
            <person name="Ma J."/>
            <person name="Bustamante C.D."/>
            <person name="Schnell R.J."/>
            <person name="Main D."/>
            <person name="Gilbert D."/>
            <person name="Parida L."/>
            <person name="Kuhn D.N."/>
        </authorList>
    </citation>
    <scope>NUCLEOTIDE SEQUENCE [LARGE SCALE GENOMIC DNA]</scope>
    <source>
        <strain evidence="3">cv. Matina 1-6</strain>
    </source>
</reference>
<dbReference type="Gramene" id="EOY28971">
    <property type="protein sequence ID" value="EOY28971"/>
    <property type="gene ID" value="TCM_030424"/>
</dbReference>
<gene>
    <name evidence="2" type="ORF">TCM_030424</name>
</gene>
<dbReference type="GO" id="GO:0046872">
    <property type="term" value="F:metal ion binding"/>
    <property type="evidence" value="ECO:0007669"/>
    <property type="project" value="InterPro"/>
</dbReference>
<protein>
    <submittedName>
        <fullName evidence="2">Heavy metal transport/detoxification superfamily protein, putative isoform 1</fullName>
    </submittedName>
</protein>
<dbReference type="EMBL" id="CM001884">
    <property type="protein sequence ID" value="EOY28971.1"/>
    <property type="molecule type" value="Genomic_DNA"/>
</dbReference>
<organism evidence="2 3">
    <name type="scientific">Theobroma cacao</name>
    <name type="common">Cacao</name>
    <name type="synonym">Cocoa</name>
    <dbReference type="NCBI Taxonomy" id="3641"/>
    <lineage>
        <taxon>Eukaryota</taxon>
        <taxon>Viridiplantae</taxon>
        <taxon>Streptophyta</taxon>
        <taxon>Embryophyta</taxon>
        <taxon>Tracheophyta</taxon>
        <taxon>Spermatophyta</taxon>
        <taxon>Magnoliopsida</taxon>
        <taxon>eudicotyledons</taxon>
        <taxon>Gunneridae</taxon>
        <taxon>Pentapetalae</taxon>
        <taxon>rosids</taxon>
        <taxon>malvids</taxon>
        <taxon>Malvales</taxon>
        <taxon>Malvaceae</taxon>
        <taxon>Byttnerioideae</taxon>
        <taxon>Theobroma</taxon>
    </lineage>
</organism>
<dbReference type="PANTHER" id="PTHR47005:SF5">
    <property type="entry name" value="HEAVY METAL TRANSPORT_DETOXIFICATION SUPERFAMILY PROTEIN"/>
    <property type="match status" value="1"/>
</dbReference>
<dbReference type="AlphaFoldDB" id="A0A061GHC3"/>
<evidence type="ECO:0000256" key="1">
    <source>
        <dbReference type="SAM" id="MobiDB-lite"/>
    </source>
</evidence>
<feature type="region of interest" description="Disordered" evidence="1">
    <location>
        <begin position="71"/>
        <end position="115"/>
    </location>
</feature>
<evidence type="ECO:0000313" key="2">
    <source>
        <dbReference type="EMBL" id="EOY28971.1"/>
    </source>
</evidence>
<name>A0A061GHC3_THECC</name>
<keyword evidence="3" id="KW-1185">Reference proteome</keyword>
<dbReference type="Gene3D" id="3.30.70.100">
    <property type="match status" value="1"/>
</dbReference>
<evidence type="ECO:0000313" key="3">
    <source>
        <dbReference type="Proteomes" id="UP000026915"/>
    </source>
</evidence>
<proteinExistence type="predicted"/>